<evidence type="ECO:0000313" key="3">
    <source>
        <dbReference type="Proteomes" id="UP000183063"/>
    </source>
</evidence>
<dbReference type="Proteomes" id="UP000183063">
    <property type="component" value="Unassembled WGS sequence"/>
</dbReference>
<dbReference type="EMBL" id="FNXB01000050">
    <property type="protein sequence ID" value="SEI18405.1"/>
    <property type="molecule type" value="Genomic_DNA"/>
</dbReference>
<dbReference type="OrthoDB" id="8162253at2"/>
<protein>
    <submittedName>
        <fullName evidence="1">Uncharacterized protein</fullName>
    </submittedName>
</protein>
<sequence>MRQILIILLALSMFGLRHHHGQASDWGCEVLLCAASNSPSWHGVESCHPPMERLIAAMKRPGFSWPTCPEGGAGKPGYERYADCPTGWQPAIGDQTDSHGRSKELSRCSRTIRICSGRTPWRFDSDRQKTERDGVTREYSGRNGCEYREYVDRQLRAQPYYLDINSAQDGTTERHYFDLRH</sequence>
<dbReference type="STRING" id="501024.RTCCBAU85039_5886"/>
<organism evidence="1 3">
    <name type="scientific">Rhizobium tibeticum</name>
    <dbReference type="NCBI Taxonomy" id="501024"/>
    <lineage>
        <taxon>Bacteria</taxon>
        <taxon>Pseudomonadati</taxon>
        <taxon>Pseudomonadota</taxon>
        <taxon>Alphaproteobacteria</taxon>
        <taxon>Hyphomicrobiales</taxon>
        <taxon>Rhizobiaceae</taxon>
        <taxon>Rhizobium/Agrobacterium group</taxon>
        <taxon>Rhizobium</taxon>
    </lineage>
</organism>
<dbReference type="Proteomes" id="UP000198939">
    <property type="component" value="Unassembled WGS sequence"/>
</dbReference>
<evidence type="ECO:0000313" key="2">
    <source>
        <dbReference type="EMBL" id="SEP10649.1"/>
    </source>
</evidence>
<evidence type="ECO:0000313" key="4">
    <source>
        <dbReference type="Proteomes" id="UP000198939"/>
    </source>
</evidence>
<dbReference type="AlphaFoldDB" id="A0A1H8V5G6"/>
<dbReference type="EMBL" id="FOCV01000039">
    <property type="protein sequence ID" value="SEP10649.1"/>
    <property type="molecule type" value="Genomic_DNA"/>
</dbReference>
<accession>A0A1H8V5G6</accession>
<proteinExistence type="predicted"/>
<gene>
    <name evidence="1" type="ORF">RTCCBAU85039_5886</name>
    <name evidence="2" type="ORF">SAMN05216228_103920</name>
</gene>
<keyword evidence="4" id="KW-1185">Reference proteome</keyword>
<reference evidence="3" key="2">
    <citation type="submission" date="2016-10" db="EMBL/GenBank/DDBJ databases">
        <authorList>
            <person name="Wibberg D."/>
        </authorList>
    </citation>
    <scope>NUCLEOTIDE SEQUENCE [LARGE SCALE GENOMIC DNA]</scope>
</reference>
<reference evidence="2 4" key="3">
    <citation type="submission" date="2016-10" db="EMBL/GenBank/DDBJ databases">
        <authorList>
            <person name="Varghese N."/>
            <person name="Submissions S."/>
        </authorList>
    </citation>
    <scope>NUCLEOTIDE SEQUENCE [LARGE SCALE GENOMIC DNA]</scope>
    <source>
        <strain evidence="2 4">CGMCC 1.7071</strain>
    </source>
</reference>
<evidence type="ECO:0000313" key="1">
    <source>
        <dbReference type="EMBL" id="SEI18405.1"/>
    </source>
</evidence>
<name>A0A1H8V5G6_9HYPH</name>
<reference evidence="1" key="1">
    <citation type="submission" date="2016-10" db="EMBL/GenBank/DDBJ databases">
        <authorList>
            <person name="de Groot N.N."/>
        </authorList>
    </citation>
    <scope>NUCLEOTIDE SEQUENCE [LARGE SCALE GENOMIC DNA]</scope>
    <source>
        <strain evidence="1">CCBAU85039</strain>
    </source>
</reference>
<dbReference type="RefSeq" id="WP_072380961.1">
    <property type="nucleotide sequence ID" value="NZ_FNXB01000050.1"/>
</dbReference>